<evidence type="ECO:0000256" key="4">
    <source>
        <dbReference type="ARBA" id="ARBA00022692"/>
    </source>
</evidence>
<dbReference type="InterPro" id="IPR027417">
    <property type="entry name" value="P-loop_NTPase"/>
</dbReference>
<comment type="subcellular location">
    <subcellularLocation>
        <location evidence="1">Membrane</location>
        <topology evidence="1">Multi-pass membrane protein</topology>
    </subcellularLocation>
</comment>
<dbReference type="Pfam" id="PF01061">
    <property type="entry name" value="ABC2_membrane"/>
    <property type="match status" value="1"/>
</dbReference>
<dbReference type="SUPFAM" id="SSF52540">
    <property type="entry name" value="P-loop containing nucleoside triphosphate hydrolases"/>
    <property type="match status" value="1"/>
</dbReference>
<reference evidence="12 13" key="1">
    <citation type="submission" date="2021-05" db="EMBL/GenBank/DDBJ databases">
        <title>Genome Assembly of Synthetic Allotetraploid Brassica napus Reveals Homoeologous Exchanges between Subgenomes.</title>
        <authorList>
            <person name="Davis J.T."/>
        </authorList>
    </citation>
    <scope>NUCLEOTIDE SEQUENCE [LARGE SCALE GENOMIC DNA]</scope>
    <source>
        <strain evidence="13">cv. Da-Ae</strain>
        <tissue evidence="12">Seedling</tissue>
    </source>
</reference>
<dbReference type="Gene3D" id="3.40.50.300">
    <property type="entry name" value="P-loop containing nucleotide triphosphate hydrolases"/>
    <property type="match status" value="1"/>
</dbReference>
<protein>
    <recommendedName>
        <fullName evidence="11">ABC transporter domain-containing protein</fullName>
    </recommendedName>
</protein>
<evidence type="ECO:0000259" key="11">
    <source>
        <dbReference type="PROSITE" id="PS50893"/>
    </source>
</evidence>
<organism evidence="12 13">
    <name type="scientific">Brassica napus</name>
    <name type="common">Rape</name>
    <dbReference type="NCBI Taxonomy" id="3708"/>
    <lineage>
        <taxon>Eukaryota</taxon>
        <taxon>Viridiplantae</taxon>
        <taxon>Streptophyta</taxon>
        <taxon>Embryophyta</taxon>
        <taxon>Tracheophyta</taxon>
        <taxon>Spermatophyta</taxon>
        <taxon>Magnoliopsida</taxon>
        <taxon>eudicotyledons</taxon>
        <taxon>Gunneridae</taxon>
        <taxon>Pentapetalae</taxon>
        <taxon>rosids</taxon>
        <taxon>malvids</taxon>
        <taxon>Brassicales</taxon>
        <taxon>Brassicaceae</taxon>
        <taxon>Brassiceae</taxon>
        <taxon>Brassica</taxon>
    </lineage>
</organism>
<evidence type="ECO:0000313" key="12">
    <source>
        <dbReference type="EMBL" id="KAH0929936.1"/>
    </source>
</evidence>
<feature type="region of interest" description="Disordered" evidence="9">
    <location>
        <begin position="66"/>
        <end position="104"/>
    </location>
</feature>
<evidence type="ECO:0000256" key="7">
    <source>
        <dbReference type="ARBA" id="ARBA00022989"/>
    </source>
</evidence>
<evidence type="ECO:0000256" key="3">
    <source>
        <dbReference type="ARBA" id="ARBA00022448"/>
    </source>
</evidence>
<feature type="transmembrane region" description="Helical" evidence="10">
    <location>
        <begin position="471"/>
        <end position="493"/>
    </location>
</feature>
<keyword evidence="7 10" id="KW-1133">Transmembrane helix</keyword>
<feature type="transmembrane region" description="Helical" evidence="10">
    <location>
        <begin position="581"/>
        <end position="602"/>
    </location>
</feature>
<dbReference type="InterPro" id="IPR013525">
    <property type="entry name" value="ABC2_TM"/>
</dbReference>
<dbReference type="InterPro" id="IPR052215">
    <property type="entry name" value="Plant_ABCG"/>
</dbReference>
<evidence type="ECO:0000256" key="10">
    <source>
        <dbReference type="SAM" id="Phobius"/>
    </source>
</evidence>
<gene>
    <name evidence="12" type="ORF">HID58_015663</name>
</gene>
<comment type="similarity">
    <text evidence="2">Belongs to the ABC transporter superfamily. ABCG family. Eye pigment precursor importer (TC 3.A.1.204) subfamily.</text>
</comment>
<feature type="transmembrane region" description="Helical" evidence="10">
    <location>
        <begin position="552"/>
        <end position="575"/>
    </location>
</feature>
<evidence type="ECO:0000256" key="9">
    <source>
        <dbReference type="SAM" id="MobiDB-lite"/>
    </source>
</evidence>
<feature type="transmembrane region" description="Helical" evidence="10">
    <location>
        <begin position="672"/>
        <end position="693"/>
    </location>
</feature>
<feature type="transmembrane region" description="Helical" evidence="10">
    <location>
        <begin position="513"/>
        <end position="540"/>
    </location>
</feature>
<keyword evidence="4 10" id="KW-0812">Transmembrane</keyword>
<accession>A0ABQ8DKQ7</accession>
<dbReference type="InterPro" id="IPR003439">
    <property type="entry name" value="ABC_transporter-like_ATP-bd"/>
</dbReference>
<feature type="domain" description="ABC transporter" evidence="11">
    <location>
        <begin position="117"/>
        <end position="338"/>
    </location>
</feature>
<keyword evidence="6" id="KW-0067">ATP-binding</keyword>
<proteinExistence type="inferred from homology"/>
<dbReference type="InterPro" id="IPR003593">
    <property type="entry name" value="AAA+_ATPase"/>
</dbReference>
<evidence type="ECO:0000256" key="1">
    <source>
        <dbReference type="ARBA" id="ARBA00004141"/>
    </source>
</evidence>
<dbReference type="PROSITE" id="PS50893">
    <property type="entry name" value="ABC_TRANSPORTER_2"/>
    <property type="match status" value="1"/>
</dbReference>
<keyword evidence="13" id="KW-1185">Reference proteome</keyword>
<dbReference type="PANTHER" id="PTHR48042">
    <property type="entry name" value="ABC TRANSPORTER G FAMILY MEMBER 11"/>
    <property type="match status" value="1"/>
</dbReference>
<feature type="transmembrane region" description="Helical" evidence="10">
    <location>
        <begin position="443"/>
        <end position="464"/>
    </location>
</feature>
<name>A0ABQ8DKQ7_BRANA</name>
<dbReference type="SMART" id="SM00382">
    <property type="entry name" value="AAA"/>
    <property type="match status" value="1"/>
</dbReference>
<feature type="compositionally biased region" description="Polar residues" evidence="9">
    <location>
        <begin position="75"/>
        <end position="96"/>
    </location>
</feature>
<dbReference type="Pfam" id="PF00005">
    <property type="entry name" value="ABC_tran"/>
    <property type="match status" value="1"/>
</dbReference>
<evidence type="ECO:0000256" key="8">
    <source>
        <dbReference type="ARBA" id="ARBA00023136"/>
    </source>
</evidence>
<comment type="caution">
    <text evidence="12">The sequence shown here is derived from an EMBL/GenBank/DDBJ whole genome shotgun (WGS) entry which is preliminary data.</text>
</comment>
<evidence type="ECO:0000313" key="13">
    <source>
        <dbReference type="Proteomes" id="UP000824890"/>
    </source>
</evidence>
<dbReference type="PANTHER" id="PTHR48042:SF12">
    <property type="entry name" value="ABC TRANSPORTER G FAMILY MEMBER 3"/>
    <property type="match status" value="1"/>
</dbReference>
<dbReference type="Proteomes" id="UP000824890">
    <property type="component" value="Unassembled WGS sequence"/>
</dbReference>
<sequence>MEDIQSQSDLYRSSSSSASSPTSRVPSSHFFYVRKPGSLTQPISFEDSPEWEDTDDADVRMDEEANIGGGGDSINDATATPISPSLSKINSGSMTSPPVVPEGGGGNAVRKIAGASIAWKNLTVTMKGKKRYSDKVVKSSNGYVLPGTMTVIMGPAKSGKSTLLRALAGRLESGYVERETQLIGSLTVREFLYYSALLQLPGFLCQKRSVVEDAIQAMSLSDYSNKLIGGGHCYMKGLRSGERRRVSIARELVMRPHILFIDEPLYHLDSVSTLLMMVTLKKLASMGCTLVFTIYQSSTEVFGLFDRICLLSNGNTLFFGETLACLQHFSNAGFPCPIMQSPSDHFLRAINTDFDRIIAMCKNWQDDNGDFSAVNMDTAVAIRTLEATYKSSADAASVETMIFKLTEREGSQLKSKGKAGAATRVAVLTWRSLLVMSREWKYYWLRLILYLILTLFIGTLYSGLGHSLSSVAARVAAVFVFVSFASLLGIAGIPSLLKEIKIYRSEASNQHSGAFVFILGQFLGSIPFLFLISISSSLVFYFMVGLRDDIGLLMYFVLNFFMCLLVNEGLMLSIACVWRDVYWTTLSLISVHVIMMLAAGHFRIRNALPKPLWTYPLAYISFHTYSIQGLLENEYIGEVFAVGEVRSISGYEAIGGYYQIAADANSKWRNMLVLLAMAFGYRLIVYVLLRFGLNKNVSSRLLLSHRKNNS</sequence>
<keyword evidence="5" id="KW-0547">Nucleotide-binding</keyword>
<keyword evidence="3" id="KW-0813">Transport</keyword>
<evidence type="ECO:0000256" key="6">
    <source>
        <dbReference type="ARBA" id="ARBA00022840"/>
    </source>
</evidence>
<dbReference type="CDD" id="cd03213">
    <property type="entry name" value="ABCG_EPDR"/>
    <property type="match status" value="1"/>
</dbReference>
<feature type="region of interest" description="Disordered" evidence="9">
    <location>
        <begin position="1"/>
        <end position="28"/>
    </location>
</feature>
<keyword evidence="8 10" id="KW-0472">Membrane</keyword>
<evidence type="ECO:0000256" key="2">
    <source>
        <dbReference type="ARBA" id="ARBA00005814"/>
    </source>
</evidence>
<evidence type="ECO:0000256" key="5">
    <source>
        <dbReference type="ARBA" id="ARBA00022741"/>
    </source>
</evidence>
<dbReference type="EMBL" id="JAGKQM010000004">
    <property type="protein sequence ID" value="KAH0929936.1"/>
    <property type="molecule type" value="Genomic_DNA"/>
</dbReference>